<dbReference type="GO" id="GO:0008815">
    <property type="term" value="F:citrate (pro-3S)-lyase activity"/>
    <property type="evidence" value="ECO:0007669"/>
    <property type="project" value="UniProtKB-EC"/>
</dbReference>
<protein>
    <submittedName>
        <fullName evidence="8">Citrate lyase subunit beta</fullName>
        <ecNumber evidence="8">4.1.3.6</ecNumber>
    </submittedName>
</protein>
<keyword evidence="4 6" id="KW-0460">Magnesium</keyword>
<dbReference type="InterPro" id="IPR015813">
    <property type="entry name" value="Pyrv/PenolPyrv_kinase-like_dom"/>
</dbReference>
<dbReference type="AlphaFoldDB" id="A0A238LKS3"/>
<keyword evidence="9" id="KW-1185">Reference proteome</keyword>
<keyword evidence="3 6" id="KW-0479">Metal-binding</keyword>
<feature type="domain" description="HpcH/HpaI aldolase/citrate lyase" evidence="7">
    <location>
        <begin position="4"/>
        <end position="221"/>
    </location>
</feature>
<dbReference type="InterPro" id="IPR005000">
    <property type="entry name" value="Aldolase/citrate-lyase_domain"/>
</dbReference>
<dbReference type="GO" id="GO:0006107">
    <property type="term" value="P:oxaloacetate metabolic process"/>
    <property type="evidence" value="ECO:0007669"/>
    <property type="project" value="TreeGrafter"/>
</dbReference>
<dbReference type="GO" id="GO:0000287">
    <property type="term" value="F:magnesium ion binding"/>
    <property type="evidence" value="ECO:0007669"/>
    <property type="project" value="TreeGrafter"/>
</dbReference>
<dbReference type="InterPro" id="IPR011206">
    <property type="entry name" value="Citrate_lyase_beta/mcl1/mcl2"/>
</dbReference>
<dbReference type="InterPro" id="IPR040442">
    <property type="entry name" value="Pyrv_kinase-like_dom_sf"/>
</dbReference>
<evidence type="ECO:0000313" key="9">
    <source>
        <dbReference type="Proteomes" id="UP000201613"/>
    </source>
</evidence>
<evidence type="ECO:0000256" key="5">
    <source>
        <dbReference type="PIRSR" id="PIRSR015582-1"/>
    </source>
</evidence>
<evidence type="ECO:0000256" key="1">
    <source>
        <dbReference type="ARBA" id="ARBA00001946"/>
    </source>
</evidence>
<feature type="binding site" evidence="5">
    <location>
        <position position="127"/>
    </location>
    <ligand>
        <name>substrate</name>
    </ligand>
</feature>
<dbReference type="Proteomes" id="UP000201613">
    <property type="component" value="Unassembled WGS sequence"/>
</dbReference>
<evidence type="ECO:0000313" key="8">
    <source>
        <dbReference type="EMBL" id="SMY09994.1"/>
    </source>
</evidence>
<evidence type="ECO:0000259" key="7">
    <source>
        <dbReference type="Pfam" id="PF03328"/>
    </source>
</evidence>
<organism evidence="8 9">
    <name type="scientific">Flavimaricola marinus</name>
    <dbReference type="NCBI Taxonomy" id="1819565"/>
    <lineage>
        <taxon>Bacteria</taxon>
        <taxon>Pseudomonadati</taxon>
        <taxon>Pseudomonadota</taxon>
        <taxon>Alphaproteobacteria</taxon>
        <taxon>Rhodobacterales</taxon>
        <taxon>Paracoccaceae</taxon>
        <taxon>Flavimaricola</taxon>
    </lineage>
</organism>
<comment type="cofactor">
    <cofactor evidence="1">
        <name>Mg(2+)</name>
        <dbReference type="ChEBI" id="CHEBI:18420"/>
    </cofactor>
</comment>
<keyword evidence="8" id="KW-0456">Lyase</keyword>
<dbReference type="PIRSF" id="PIRSF015582">
    <property type="entry name" value="Cit_lyase_B"/>
    <property type="match status" value="1"/>
</dbReference>
<name>A0A238LKS3_9RHOB</name>
<feature type="binding site" evidence="6">
    <location>
        <position position="154"/>
    </location>
    <ligand>
        <name>Mg(2+)</name>
        <dbReference type="ChEBI" id="CHEBI:18420"/>
    </ligand>
</feature>
<dbReference type="EMBL" id="FXZK01000015">
    <property type="protein sequence ID" value="SMY09994.1"/>
    <property type="molecule type" value="Genomic_DNA"/>
</dbReference>
<proteinExistence type="inferred from homology"/>
<dbReference type="EC" id="4.1.3.6" evidence="8"/>
<dbReference type="RefSeq" id="WP_168770620.1">
    <property type="nucleotide sequence ID" value="NZ_FXZK01000015.1"/>
</dbReference>
<comment type="similarity">
    <text evidence="2">Belongs to the HpcH/HpaI aldolase family.</text>
</comment>
<feature type="binding site" evidence="5">
    <location>
        <position position="65"/>
    </location>
    <ligand>
        <name>substrate</name>
    </ligand>
</feature>
<evidence type="ECO:0000256" key="6">
    <source>
        <dbReference type="PIRSR" id="PIRSR015582-2"/>
    </source>
</evidence>
<evidence type="ECO:0000256" key="4">
    <source>
        <dbReference type="ARBA" id="ARBA00022842"/>
    </source>
</evidence>
<dbReference type="PANTHER" id="PTHR32308">
    <property type="entry name" value="LYASE BETA SUBUNIT, PUTATIVE (AFU_ORTHOLOGUE AFUA_4G13030)-RELATED"/>
    <property type="match status" value="1"/>
</dbReference>
<accession>A0A238LKS3</accession>
<evidence type="ECO:0000256" key="3">
    <source>
        <dbReference type="ARBA" id="ARBA00022723"/>
    </source>
</evidence>
<sequence length="287" mass="30716">MIWRSLLYVPANVPAFVHKAQSRGADALILDLEDSVADNAKQAARKMLSENWEALRSGPSDLIVRINAPLRDAVRDLEAVVRPGLVGIYLPKITSPDHLRILAALVSELEAERDMPAGGIGLVPMIETPSALEQAFPIATASPQVVAITLGGEDLATACHMTPTPEALFAPRQRIVLAARAAGISPLGLLDSPANLDSSGLAELAVRSRQFGFDGAAVIHPAAIDPLNTGFLPDDAEIAEARRIVEALDNANSQGRASARIGTRMIDLAMRRRAEAIIERVRTIREK</sequence>
<evidence type="ECO:0000256" key="2">
    <source>
        <dbReference type="ARBA" id="ARBA00005568"/>
    </source>
</evidence>
<dbReference type="Pfam" id="PF03328">
    <property type="entry name" value="HpcH_HpaI"/>
    <property type="match status" value="1"/>
</dbReference>
<gene>
    <name evidence="8" type="primary">citE</name>
    <name evidence="8" type="ORF">LOM8899_04168</name>
</gene>
<dbReference type="Gene3D" id="3.20.20.60">
    <property type="entry name" value="Phosphoenolpyruvate-binding domains"/>
    <property type="match status" value="1"/>
</dbReference>
<dbReference type="PANTHER" id="PTHR32308:SF0">
    <property type="entry name" value="HPCH_HPAI ALDOLASE_CITRATE LYASE DOMAIN-CONTAINING PROTEIN"/>
    <property type="match status" value="1"/>
</dbReference>
<reference evidence="8 9" key="1">
    <citation type="submission" date="2017-05" db="EMBL/GenBank/DDBJ databases">
        <authorList>
            <person name="Song R."/>
            <person name="Chenine A.L."/>
            <person name="Ruprecht R.M."/>
        </authorList>
    </citation>
    <scope>NUCLEOTIDE SEQUENCE [LARGE SCALE GENOMIC DNA]</scope>
    <source>
        <strain evidence="8 9">CECT 8899</strain>
    </source>
</reference>
<feature type="binding site" evidence="6">
    <location>
        <position position="127"/>
    </location>
    <ligand>
        <name>Mg(2+)</name>
        <dbReference type="ChEBI" id="CHEBI:18420"/>
    </ligand>
</feature>
<dbReference type="SUPFAM" id="SSF51621">
    <property type="entry name" value="Phosphoenolpyruvate/pyruvate domain"/>
    <property type="match status" value="1"/>
</dbReference>